<comment type="caution">
    <text evidence="1">The sequence shown here is derived from an EMBL/GenBank/DDBJ whole genome shotgun (WGS) entry which is preliminary data.</text>
</comment>
<dbReference type="InterPro" id="IPR038578">
    <property type="entry name" value="GT29-like_sf"/>
</dbReference>
<evidence type="ECO:0000313" key="1">
    <source>
        <dbReference type="EMBL" id="GAA1668284.1"/>
    </source>
</evidence>
<dbReference type="EMBL" id="BAAAPK010000001">
    <property type="protein sequence ID" value="GAA1668284.1"/>
    <property type="molecule type" value="Genomic_DNA"/>
</dbReference>
<evidence type="ECO:0000313" key="2">
    <source>
        <dbReference type="Proteomes" id="UP001500596"/>
    </source>
</evidence>
<organism evidence="1 2">
    <name type="scientific">Microbacterium lacus</name>
    <dbReference type="NCBI Taxonomy" id="415217"/>
    <lineage>
        <taxon>Bacteria</taxon>
        <taxon>Bacillati</taxon>
        <taxon>Actinomycetota</taxon>
        <taxon>Actinomycetes</taxon>
        <taxon>Micrococcales</taxon>
        <taxon>Microbacteriaceae</taxon>
        <taxon>Microbacterium</taxon>
    </lineage>
</organism>
<dbReference type="RefSeq" id="WP_344052332.1">
    <property type="nucleotide sequence ID" value="NZ_BAAAPK010000001.1"/>
</dbReference>
<accession>A0ABN2GAU9</accession>
<reference evidence="1 2" key="1">
    <citation type="journal article" date="2019" name="Int. J. Syst. Evol. Microbiol.">
        <title>The Global Catalogue of Microorganisms (GCM) 10K type strain sequencing project: providing services to taxonomists for standard genome sequencing and annotation.</title>
        <authorList>
            <consortium name="The Broad Institute Genomics Platform"/>
            <consortium name="The Broad Institute Genome Sequencing Center for Infectious Disease"/>
            <person name="Wu L."/>
            <person name="Ma J."/>
        </authorList>
    </citation>
    <scope>NUCLEOTIDE SEQUENCE [LARGE SCALE GENOMIC DNA]</scope>
    <source>
        <strain evidence="1 2">JCM 15575</strain>
    </source>
</reference>
<proteinExistence type="predicted"/>
<protein>
    <submittedName>
        <fullName evidence="1">Uncharacterized protein</fullName>
    </submittedName>
</protein>
<dbReference type="Proteomes" id="UP001500596">
    <property type="component" value="Unassembled WGS sequence"/>
</dbReference>
<gene>
    <name evidence="1" type="ORF">GCM10009807_10510</name>
</gene>
<keyword evidence="2" id="KW-1185">Reference proteome</keyword>
<sequence length="226" mass="25431">MNSAVHDEVSAQEEAYYDILRPLVSTYSRTPHIRSVAVVGNQPLAPSAQRAAVIDAADLVFRVNGFRLDEDEPTVGRRADVVVFNRGVRPTPWFFQDYTRRLYLMIEPGRMHEENPKIPDFWPRDLGIVTLANREVIVPLNRVIGQQSAVDGLWATTGTTMLWTATRLFPNATVDVAGLSFVDAPEQRTWSHAFGDPSAVGPEHLIANEGRLVRDWISSGRIRFHR</sequence>
<dbReference type="Gene3D" id="3.90.1480.20">
    <property type="entry name" value="Glycosyl transferase family 29"/>
    <property type="match status" value="1"/>
</dbReference>
<name>A0ABN2GAU9_9MICO</name>